<comment type="caution">
    <text evidence="1">The sequence shown here is derived from an EMBL/GenBank/DDBJ whole genome shotgun (WGS) entry which is preliminary data.</text>
</comment>
<accession>A0ABR9NZE7</accession>
<dbReference type="EMBL" id="JADBFD010000036">
    <property type="protein sequence ID" value="MBE2889658.1"/>
    <property type="molecule type" value="Genomic_DNA"/>
</dbReference>
<proteinExistence type="predicted"/>
<dbReference type="RefSeq" id="WP_192905999.1">
    <property type="nucleotide sequence ID" value="NZ_JADBFD010000036.1"/>
</dbReference>
<sequence>MPKEMTNIVQYRYEREQFVKEALNCPDYLDELREIEEAVQEQMDEIGWIMKLVELSVRPRFRCVKGGMRDSEAKFKKSFR</sequence>
<keyword evidence="2" id="KW-1185">Reference proteome</keyword>
<evidence type="ECO:0000313" key="2">
    <source>
        <dbReference type="Proteomes" id="UP000618926"/>
    </source>
</evidence>
<name>A0ABR9NZE7_9BACT</name>
<dbReference type="Proteomes" id="UP000618926">
    <property type="component" value="Unassembled WGS sequence"/>
</dbReference>
<organism evidence="1 2">
    <name type="scientific">Geobacter anodireducens</name>
    <dbReference type="NCBI Taxonomy" id="1340425"/>
    <lineage>
        <taxon>Bacteria</taxon>
        <taxon>Pseudomonadati</taxon>
        <taxon>Thermodesulfobacteriota</taxon>
        <taxon>Desulfuromonadia</taxon>
        <taxon>Geobacterales</taxon>
        <taxon>Geobacteraceae</taxon>
        <taxon>Geobacter</taxon>
    </lineage>
</organism>
<reference evidence="1 2" key="1">
    <citation type="submission" date="2020-10" db="EMBL/GenBank/DDBJ databases">
        <title>Investigation of anaerobic biodegradation of phenanthrene by a sulfate-dependent Geobacter anodireducens strain PheS2.</title>
        <authorList>
            <person name="Zhang Z."/>
        </authorList>
    </citation>
    <scope>NUCLEOTIDE SEQUENCE [LARGE SCALE GENOMIC DNA]</scope>
    <source>
        <strain evidence="1 2">PheS2</strain>
    </source>
</reference>
<protein>
    <submittedName>
        <fullName evidence="1">Uncharacterized protein</fullName>
    </submittedName>
</protein>
<gene>
    <name evidence="1" type="ORF">IIE05_17000</name>
</gene>
<evidence type="ECO:0000313" key="1">
    <source>
        <dbReference type="EMBL" id="MBE2889658.1"/>
    </source>
</evidence>